<dbReference type="Proteomes" id="UP001176961">
    <property type="component" value="Unassembled WGS sequence"/>
</dbReference>
<reference evidence="1" key="1">
    <citation type="submission" date="2023-07" db="EMBL/GenBank/DDBJ databases">
        <authorList>
            <consortium name="CYATHOMIX"/>
        </authorList>
    </citation>
    <scope>NUCLEOTIDE SEQUENCE</scope>
    <source>
        <strain evidence="1">N/A</strain>
    </source>
</reference>
<dbReference type="AlphaFoldDB" id="A0AA36DSW6"/>
<dbReference type="EMBL" id="CATQJL010000001">
    <property type="protein sequence ID" value="CAJ0592078.1"/>
    <property type="molecule type" value="Genomic_DNA"/>
</dbReference>
<keyword evidence="2" id="KW-1185">Reference proteome</keyword>
<name>A0AA36DSW6_CYLNA</name>
<evidence type="ECO:0000313" key="2">
    <source>
        <dbReference type="Proteomes" id="UP001176961"/>
    </source>
</evidence>
<gene>
    <name evidence="1" type="ORF">CYNAS_LOCUS4061</name>
</gene>
<sequence length="104" mass="11675">MHDLAGPWKIALPTVLQFLAASHCSAIRTFGTRWHEGLAKVMKWRLIGFLLLNTLGTVISHCSPMDRKIIAHPCHAVKPCVNYCKKKKCRPGVCIKKTPVNNEQ</sequence>
<evidence type="ECO:0000313" key="1">
    <source>
        <dbReference type="EMBL" id="CAJ0592078.1"/>
    </source>
</evidence>
<comment type="caution">
    <text evidence="1">The sequence shown here is derived from an EMBL/GenBank/DDBJ whole genome shotgun (WGS) entry which is preliminary data.</text>
</comment>
<organism evidence="1 2">
    <name type="scientific">Cylicocyclus nassatus</name>
    <name type="common">Nematode worm</name>
    <dbReference type="NCBI Taxonomy" id="53992"/>
    <lineage>
        <taxon>Eukaryota</taxon>
        <taxon>Metazoa</taxon>
        <taxon>Ecdysozoa</taxon>
        <taxon>Nematoda</taxon>
        <taxon>Chromadorea</taxon>
        <taxon>Rhabditida</taxon>
        <taxon>Rhabditina</taxon>
        <taxon>Rhabditomorpha</taxon>
        <taxon>Strongyloidea</taxon>
        <taxon>Strongylidae</taxon>
        <taxon>Cylicocyclus</taxon>
    </lineage>
</organism>
<accession>A0AA36DSW6</accession>
<protein>
    <submittedName>
        <fullName evidence="1">Uncharacterized protein</fullName>
    </submittedName>
</protein>
<proteinExistence type="predicted"/>